<dbReference type="NCBIfam" id="NF004796">
    <property type="entry name" value="PRK06144.1"/>
    <property type="match status" value="1"/>
</dbReference>
<gene>
    <name evidence="2" type="ORF">LCGC14_0038550</name>
</gene>
<name>A0A0F9WAY1_9ZZZZ</name>
<comment type="caution">
    <text evidence="2">The sequence shown here is derived from an EMBL/GenBank/DDBJ whole genome shotgun (WGS) entry which is preliminary data.</text>
</comment>
<dbReference type="SUPFAM" id="SSF52096">
    <property type="entry name" value="ClpP/crotonase"/>
    <property type="match status" value="1"/>
</dbReference>
<evidence type="ECO:0008006" key="3">
    <source>
        <dbReference type="Google" id="ProtNLM"/>
    </source>
</evidence>
<dbReference type="InterPro" id="IPR029045">
    <property type="entry name" value="ClpP/crotonase-like_dom_sf"/>
</dbReference>
<comment type="similarity">
    <text evidence="1">Belongs to the enoyl-CoA hydratase/isomerase family.</text>
</comment>
<dbReference type="PROSITE" id="PS00166">
    <property type="entry name" value="ENOYL_COA_HYDRATASE"/>
    <property type="match status" value="1"/>
</dbReference>
<protein>
    <recommendedName>
        <fullName evidence="3">Enoyl-CoA hydratase</fullName>
    </recommendedName>
</protein>
<organism evidence="2">
    <name type="scientific">marine sediment metagenome</name>
    <dbReference type="NCBI Taxonomy" id="412755"/>
    <lineage>
        <taxon>unclassified sequences</taxon>
        <taxon>metagenomes</taxon>
        <taxon>ecological metagenomes</taxon>
    </lineage>
</organism>
<dbReference type="Gene3D" id="3.90.226.10">
    <property type="entry name" value="2-enoyl-CoA Hydratase, Chain A, domain 1"/>
    <property type="match status" value="1"/>
</dbReference>
<dbReference type="PANTHER" id="PTHR11941">
    <property type="entry name" value="ENOYL-COA HYDRATASE-RELATED"/>
    <property type="match status" value="1"/>
</dbReference>
<dbReference type="InterPro" id="IPR018376">
    <property type="entry name" value="Enoyl-CoA_hyd/isom_CS"/>
</dbReference>
<dbReference type="AlphaFoldDB" id="A0A0F9WAY1"/>
<dbReference type="Pfam" id="PF00378">
    <property type="entry name" value="ECH_1"/>
    <property type="match status" value="1"/>
</dbReference>
<dbReference type="PANTHER" id="PTHR11941:SF54">
    <property type="entry name" value="ENOYL-COA HYDRATASE, MITOCHONDRIAL"/>
    <property type="match status" value="1"/>
</dbReference>
<evidence type="ECO:0000313" key="2">
    <source>
        <dbReference type="EMBL" id="KKO09513.1"/>
    </source>
</evidence>
<dbReference type="EMBL" id="LAZR01000007">
    <property type="protein sequence ID" value="KKO09513.1"/>
    <property type="molecule type" value="Genomic_DNA"/>
</dbReference>
<accession>A0A0F9WAY1</accession>
<dbReference type="GO" id="GO:0006635">
    <property type="term" value="P:fatty acid beta-oxidation"/>
    <property type="evidence" value="ECO:0007669"/>
    <property type="project" value="TreeGrafter"/>
</dbReference>
<proteinExistence type="inferred from homology"/>
<dbReference type="InterPro" id="IPR001753">
    <property type="entry name" value="Enoyl-CoA_hydra/iso"/>
</dbReference>
<dbReference type="CDD" id="cd06558">
    <property type="entry name" value="crotonase-like"/>
    <property type="match status" value="1"/>
</dbReference>
<sequence length="268" mass="29073">MSTNDHLTHTDSVTFDVRNGVAWIGFNRPQSRNAMTWEMYDALEKHCDQLVADDSVHAVVLHGVGGEAFVAGTDISQFSGFSKPEDAIGYERRIDRVVGKLETFPKPTLALIEGACVGGGAALALVCDFRYATPTMKFGVPIAKTLGNTLSINNVSRMIDMLGVARTKEALMMARLFGADEALAAGLVNQQFDADIIYAEVATLAEAFAKRAPLTLQASKALVGRALEQRRLSADASDDWVTTCYMSQDFAAAVDKFVNKTPFEWSGH</sequence>
<dbReference type="GO" id="GO:0003824">
    <property type="term" value="F:catalytic activity"/>
    <property type="evidence" value="ECO:0007669"/>
    <property type="project" value="InterPro"/>
</dbReference>
<evidence type="ECO:0000256" key="1">
    <source>
        <dbReference type="ARBA" id="ARBA00005254"/>
    </source>
</evidence>
<reference evidence="2" key="1">
    <citation type="journal article" date="2015" name="Nature">
        <title>Complex archaea that bridge the gap between prokaryotes and eukaryotes.</title>
        <authorList>
            <person name="Spang A."/>
            <person name="Saw J.H."/>
            <person name="Jorgensen S.L."/>
            <person name="Zaremba-Niedzwiedzka K."/>
            <person name="Martijn J."/>
            <person name="Lind A.E."/>
            <person name="van Eijk R."/>
            <person name="Schleper C."/>
            <person name="Guy L."/>
            <person name="Ettema T.J."/>
        </authorList>
    </citation>
    <scope>NUCLEOTIDE SEQUENCE</scope>
</reference>